<evidence type="ECO:0000259" key="6">
    <source>
        <dbReference type="PROSITE" id="PS51296"/>
    </source>
</evidence>
<evidence type="ECO:0000256" key="5">
    <source>
        <dbReference type="ARBA" id="ARBA00023157"/>
    </source>
</evidence>
<keyword evidence="3" id="KW-0408">Iron</keyword>
<name>A0ABN6CQV9_9ACTN</name>
<reference evidence="7 8" key="1">
    <citation type="submission" date="2020-08" db="EMBL/GenBank/DDBJ databases">
        <title>Whole genome shotgun sequence of Actinoplanes ianthinogenes NBRC 13996.</title>
        <authorList>
            <person name="Komaki H."/>
            <person name="Tamura T."/>
        </authorList>
    </citation>
    <scope>NUCLEOTIDE SEQUENCE [LARGE SCALE GENOMIC DNA]</scope>
    <source>
        <strain evidence="7 8">NBRC 13996</strain>
    </source>
</reference>
<keyword evidence="5" id="KW-1015">Disulfide bond</keyword>
<dbReference type="Gene3D" id="3.50.50.60">
    <property type="entry name" value="FAD/NAD(P)-binding domain"/>
    <property type="match status" value="1"/>
</dbReference>
<dbReference type="InterPro" id="IPR005805">
    <property type="entry name" value="Rieske_Fe-S_prot_C"/>
</dbReference>
<evidence type="ECO:0000313" key="8">
    <source>
        <dbReference type="Proteomes" id="UP000676967"/>
    </source>
</evidence>
<dbReference type="RefSeq" id="WP_189330022.1">
    <property type="nucleotide sequence ID" value="NZ_AP023356.1"/>
</dbReference>
<dbReference type="Gene3D" id="2.102.10.10">
    <property type="entry name" value="Rieske [2Fe-2S] iron-sulphur domain"/>
    <property type="match status" value="1"/>
</dbReference>
<feature type="domain" description="Rieske" evidence="6">
    <location>
        <begin position="419"/>
        <end position="503"/>
    </location>
</feature>
<accession>A0ABN6CQV9</accession>
<evidence type="ECO:0000256" key="1">
    <source>
        <dbReference type="ARBA" id="ARBA00022714"/>
    </source>
</evidence>
<dbReference type="InterPro" id="IPR036188">
    <property type="entry name" value="FAD/NAD-bd_sf"/>
</dbReference>
<proteinExistence type="predicted"/>
<dbReference type="EMBL" id="AP023356">
    <property type="protein sequence ID" value="BCJ47635.1"/>
    <property type="molecule type" value="Genomic_DNA"/>
</dbReference>
<dbReference type="InterPro" id="IPR036922">
    <property type="entry name" value="Rieske_2Fe-2S_sf"/>
</dbReference>
<dbReference type="InterPro" id="IPR006076">
    <property type="entry name" value="FAD-dep_OxRdtase"/>
</dbReference>
<dbReference type="SUPFAM" id="SSF51905">
    <property type="entry name" value="FAD/NAD(P)-binding domain"/>
    <property type="match status" value="1"/>
</dbReference>
<organism evidence="7 8">
    <name type="scientific">Actinoplanes ianthinogenes</name>
    <dbReference type="NCBI Taxonomy" id="122358"/>
    <lineage>
        <taxon>Bacteria</taxon>
        <taxon>Bacillati</taxon>
        <taxon>Actinomycetota</taxon>
        <taxon>Actinomycetes</taxon>
        <taxon>Micromonosporales</taxon>
        <taxon>Micromonosporaceae</taxon>
        <taxon>Actinoplanes</taxon>
    </lineage>
</organism>
<dbReference type="SUPFAM" id="SSF50022">
    <property type="entry name" value="ISP domain"/>
    <property type="match status" value="1"/>
</dbReference>
<sequence length="503" mass="54064">MLAGAQESYWIESTAPTAYPRLTEDLDTDVVVIGGGIAGLCTAWELTEAGHRVALVEADRIATGVTGYTTAKLSVLHTLIYDDLRTTFDQVSAQQYARSQQAAVDRVAEVTARLGVDCELERVPAYTWAESAGTLEKVRAEAAAAAAAGLPATFVTETGLPFPVAGAVRVDGQAQFHPRKYLLALAGDLTRQGGRIFERTRATGLHEGDPCTVTTEAGHTVTARHVVIATHYPVFDRALLFARLQPRRELVVAAAIPAGQDPLGTFLTPDDNTRSVRTTPYRKGERLLIVTGEHFTPGNGDAAERWQRLVDWTGQRFPDARIVYRWATQDNSTTDRVPFIGRYRPGSDNVYVATGFGGWGMSSGVLSGQLLAALISGDAPEWAGLYDPRRLGLLREAGTMLKAQAEVAGHFVGDRVRSSHVDSIDDIAPGSGAVVRIRGQQCAAYRDAAGEVHARSARCTHLGCIVSFNEAETAWECPCHGSRFAVDGAVIQGPANSPLPPFE</sequence>
<dbReference type="Proteomes" id="UP000676967">
    <property type="component" value="Chromosome"/>
</dbReference>
<keyword evidence="4" id="KW-0411">Iron-sulfur</keyword>
<dbReference type="InterPro" id="IPR017941">
    <property type="entry name" value="Rieske_2Fe-2S"/>
</dbReference>
<keyword evidence="2" id="KW-0479">Metal-binding</keyword>
<keyword evidence="8" id="KW-1185">Reference proteome</keyword>
<dbReference type="CDD" id="cd03477">
    <property type="entry name" value="Rieske_YhfW_C"/>
    <property type="match status" value="1"/>
</dbReference>
<keyword evidence="1" id="KW-0001">2Fe-2S</keyword>
<dbReference type="Pfam" id="PF01266">
    <property type="entry name" value="DAO"/>
    <property type="match status" value="1"/>
</dbReference>
<evidence type="ECO:0000256" key="2">
    <source>
        <dbReference type="ARBA" id="ARBA00022723"/>
    </source>
</evidence>
<evidence type="ECO:0000256" key="4">
    <source>
        <dbReference type="ARBA" id="ARBA00023014"/>
    </source>
</evidence>
<protein>
    <submittedName>
        <fullName evidence="7">Iron-sulfur-binding protein</fullName>
    </submittedName>
</protein>
<evidence type="ECO:0000313" key="7">
    <source>
        <dbReference type="EMBL" id="BCJ47635.1"/>
    </source>
</evidence>
<dbReference type="InterPro" id="IPR038010">
    <property type="entry name" value="YhfW_C"/>
</dbReference>
<dbReference type="PANTHER" id="PTHR13847:SF274">
    <property type="entry name" value="RIESKE 2FE-2S IRON-SULFUR PROTEIN YHFW-RELATED"/>
    <property type="match status" value="1"/>
</dbReference>
<dbReference type="Pfam" id="PF00355">
    <property type="entry name" value="Rieske"/>
    <property type="match status" value="1"/>
</dbReference>
<dbReference type="Gene3D" id="3.30.9.10">
    <property type="entry name" value="D-Amino Acid Oxidase, subunit A, domain 2"/>
    <property type="match status" value="1"/>
</dbReference>
<gene>
    <name evidence="7" type="ORF">Aiant_82920</name>
</gene>
<dbReference type="PANTHER" id="PTHR13847">
    <property type="entry name" value="SARCOSINE DEHYDROGENASE-RELATED"/>
    <property type="match status" value="1"/>
</dbReference>
<evidence type="ECO:0000256" key="3">
    <source>
        <dbReference type="ARBA" id="ARBA00023004"/>
    </source>
</evidence>
<dbReference type="PRINTS" id="PR00162">
    <property type="entry name" value="RIESKE"/>
</dbReference>
<dbReference type="PROSITE" id="PS51296">
    <property type="entry name" value="RIESKE"/>
    <property type="match status" value="1"/>
</dbReference>